<evidence type="ECO:0000313" key="7">
    <source>
        <dbReference type="EMBL" id="SFK41914.1"/>
    </source>
</evidence>
<organism evidence="7 8">
    <name type="scientific">Geodermatophilus ruber</name>
    <dbReference type="NCBI Taxonomy" id="504800"/>
    <lineage>
        <taxon>Bacteria</taxon>
        <taxon>Bacillati</taxon>
        <taxon>Actinomycetota</taxon>
        <taxon>Actinomycetes</taxon>
        <taxon>Geodermatophilales</taxon>
        <taxon>Geodermatophilaceae</taxon>
        <taxon>Geodermatophilus</taxon>
    </lineage>
</organism>
<evidence type="ECO:0000259" key="6">
    <source>
        <dbReference type="PROSITE" id="PS50983"/>
    </source>
</evidence>
<dbReference type="SUPFAM" id="SSF53807">
    <property type="entry name" value="Helical backbone' metal receptor"/>
    <property type="match status" value="1"/>
</dbReference>
<protein>
    <submittedName>
        <fullName evidence="7">Iron complex transport system substrate-binding protein</fullName>
    </submittedName>
</protein>
<dbReference type="PANTHER" id="PTHR30532:SF24">
    <property type="entry name" value="FERRIC ENTEROBACTIN-BINDING PERIPLASMIC PROTEIN FEPB"/>
    <property type="match status" value="1"/>
</dbReference>
<dbReference type="InterPro" id="IPR051313">
    <property type="entry name" value="Bact_iron-sidero_bind"/>
</dbReference>
<proteinExistence type="inferred from homology"/>
<evidence type="ECO:0000256" key="5">
    <source>
        <dbReference type="SAM" id="SignalP"/>
    </source>
</evidence>
<comment type="similarity">
    <text evidence="2">Belongs to the bacterial solute-binding protein 8 family.</text>
</comment>
<dbReference type="PANTHER" id="PTHR30532">
    <property type="entry name" value="IRON III DICITRATE-BINDING PERIPLASMIC PROTEIN"/>
    <property type="match status" value="1"/>
</dbReference>
<keyword evidence="3" id="KW-0813">Transport</keyword>
<dbReference type="Gene3D" id="3.40.50.1980">
    <property type="entry name" value="Nitrogenase molybdenum iron protein domain"/>
    <property type="match status" value="2"/>
</dbReference>
<keyword evidence="8" id="KW-1185">Reference proteome</keyword>
<evidence type="ECO:0000256" key="1">
    <source>
        <dbReference type="ARBA" id="ARBA00004196"/>
    </source>
</evidence>
<evidence type="ECO:0000256" key="4">
    <source>
        <dbReference type="ARBA" id="ARBA00022729"/>
    </source>
</evidence>
<sequence length="329" mass="35201">MLTRRLLPLATLALGLGLSACGSDDPGPREAAADTGGTFPVVLEHMFGTTEIPEAPERVVTVGFNDQDFVLALGITPVGTREYLGYDYDARPWAADLLDGDVLPTVGGEEIDIEAVAALEPDLIVGVYSFMDEATYDLLSGIAPVVAQSDEYEVGGTPWQEQTLLTGRALGREEEAEQLVEDVEARFAEVRSVHPEFADRALAVDYGSVDSHFVLEEQDLRNRFFADLGFAPPAETGEVSLERMDALDQDVLVAGGYTREEISREPLFSGLAVVREDRTVYIGTFDGEVTAALGFGSPLSLPHLMDLVVPALAQAADGDPATAVEQPAA</sequence>
<dbReference type="STRING" id="504800.SAMN04488085_101479"/>
<evidence type="ECO:0000256" key="3">
    <source>
        <dbReference type="ARBA" id="ARBA00022448"/>
    </source>
</evidence>
<name>A0A1I3ZCR2_9ACTN</name>
<dbReference type="GO" id="GO:1901678">
    <property type="term" value="P:iron coordination entity transport"/>
    <property type="evidence" value="ECO:0007669"/>
    <property type="project" value="UniProtKB-ARBA"/>
</dbReference>
<dbReference type="EMBL" id="FOSW01000001">
    <property type="protein sequence ID" value="SFK41914.1"/>
    <property type="molecule type" value="Genomic_DNA"/>
</dbReference>
<evidence type="ECO:0000313" key="8">
    <source>
        <dbReference type="Proteomes" id="UP000199152"/>
    </source>
</evidence>
<dbReference type="OrthoDB" id="1846031at2"/>
<dbReference type="Proteomes" id="UP000199152">
    <property type="component" value="Unassembled WGS sequence"/>
</dbReference>
<dbReference type="InterPro" id="IPR002491">
    <property type="entry name" value="ABC_transptr_periplasmic_BD"/>
</dbReference>
<reference evidence="8" key="1">
    <citation type="submission" date="2016-10" db="EMBL/GenBank/DDBJ databases">
        <authorList>
            <person name="Varghese N."/>
            <person name="Submissions S."/>
        </authorList>
    </citation>
    <scope>NUCLEOTIDE SEQUENCE [LARGE SCALE GENOMIC DNA]</scope>
    <source>
        <strain evidence="8">DSM 45317</strain>
    </source>
</reference>
<feature type="domain" description="Fe/B12 periplasmic-binding" evidence="6">
    <location>
        <begin position="58"/>
        <end position="316"/>
    </location>
</feature>
<evidence type="ECO:0000256" key="2">
    <source>
        <dbReference type="ARBA" id="ARBA00008814"/>
    </source>
</evidence>
<dbReference type="CDD" id="cd01146">
    <property type="entry name" value="FhuD"/>
    <property type="match status" value="1"/>
</dbReference>
<dbReference type="AlphaFoldDB" id="A0A1I3ZCR2"/>
<keyword evidence="4 5" id="KW-0732">Signal</keyword>
<dbReference type="InParanoid" id="A0A1I3ZCR2"/>
<gene>
    <name evidence="7" type="ORF">SAMN04488085_101479</name>
</gene>
<accession>A0A1I3ZCR2</accession>
<dbReference type="RefSeq" id="WP_091320784.1">
    <property type="nucleotide sequence ID" value="NZ_FOSW01000001.1"/>
</dbReference>
<feature type="chain" id="PRO_5039032483" evidence="5">
    <location>
        <begin position="23"/>
        <end position="329"/>
    </location>
</feature>
<comment type="subcellular location">
    <subcellularLocation>
        <location evidence="1">Cell envelope</location>
    </subcellularLocation>
</comment>
<dbReference type="GO" id="GO:0030288">
    <property type="term" value="C:outer membrane-bounded periplasmic space"/>
    <property type="evidence" value="ECO:0007669"/>
    <property type="project" value="TreeGrafter"/>
</dbReference>
<feature type="signal peptide" evidence="5">
    <location>
        <begin position="1"/>
        <end position="22"/>
    </location>
</feature>
<dbReference type="PROSITE" id="PS50983">
    <property type="entry name" value="FE_B12_PBP"/>
    <property type="match status" value="1"/>
</dbReference>
<dbReference type="FunCoup" id="A0A1I3ZCR2">
    <property type="interactions" value="4"/>
</dbReference>
<dbReference type="PROSITE" id="PS51257">
    <property type="entry name" value="PROKAR_LIPOPROTEIN"/>
    <property type="match status" value="1"/>
</dbReference>
<dbReference type="Pfam" id="PF01497">
    <property type="entry name" value="Peripla_BP_2"/>
    <property type="match status" value="1"/>
</dbReference>